<dbReference type="EMBL" id="MVHT01000020">
    <property type="protein sequence ID" value="ORB07211.1"/>
    <property type="molecule type" value="Genomic_DNA"/>
</dbReference>
<dbReference type="InterPro" id="IPR013094">
    <property type="entry name" value="AB_hydrolase_3"/>
</dbReference>
<evidence type="ECO:0000259" key="2">
    <source>
        <dbReference type="Pfam" id="PF00934"/>
    </source>
</evidence>
<dbReference type="Gene3D" id="1.10.287.850">
    <property type="entry name" value="HP0062-like domain"/>
    <property type="match status" value="1"/>
</dbReference>
<accession>A0A1T3W2J1</accession>
<dbReference type="AlphaFoldDB" id="A0A1T3W2J1"/>
<gene>
    <name evidence="4" type="ORF">BST27_09870</name>
</gene>
<dbReference type="PANTHER" id="PTHR48081">
    <property type="entry name" value="AB HYDROLASE SUPERFAMILY PROTEIN C4A8.06C"/>
    <property type="match status" value="1"/>
</dbReference>
<name>A0A1T3W2J1_MYCIE</name>
<sequence>MSYVVALPEAMSAAATNVAAIGEVVVTTGRGAAAATTGLLAAAEDEVSAAIAAVFSAHGEGYQALSAQVAAVHERFVQTLAGASGAYAAAEAAGAAPLAAVEQAAVGVQQLHAAAATGFESLFSVRDSPILKLLASDIPPWSWVMGNSPPPLLNSLLGQTVSYGTYDGMTVVQITPARPTGEYVVTLHGGGYIFPPSIFHWIDYSAMSYMTGATFQVPIYPLIQEGGTAATVVPRTASFISSQIAQHGAGNVSVLGESAGGNLALAAVQYMLQTNPAGPMPSSMVLLSPWLDLTLGQQLGMWWGDKLPITNPMVSPLYGSLAGLPPTYVYSGGLDPLAISASALEKLVVSQGAPIRFVLAPFHGHVWPLLSVYGFLHWPQINQQLGIAV</sequence>
<feature type="domain" description="PE" evidence="2">
    <location>
        <begin position="4"/>
        <end position="93"/>
    </location>
</feature>
<dbReference type="Gene3D" id="3.40.50.1820">
    <property type="entry name" value="alpha/beta hydrolase"/>
    <property type="match status" value="1"/>
</dbReference>
<dbReference type="SUPFAM" id="SSF140459">
    <property type="entry name" value="PE/PPE dimer-like"/>
    <property type="match status" value="1"/>
</dbReference>
<comment type="caution">
    <text evidence="4">The sequence shown here is derived from an EMBL/GenBank/DDBJ whole genome shotgun (WGS) entry which is preliminary data.</text>
</comment>
<dbReference type="InterPro" id="IPR000084">
    <property type="entry name" value="PE-PGRS_N"/>
</dbReference>
<protein>
    <submittedName>
        <fullName evidence="4">Lipase</fullName>
    </submittedName>
</protein>
<feature type="domain" description="Alpha/beta hydrolase fold-3" evidence="3">
    <location>
        <begin position="184"/>
        <end position="367"/>
    </location>
</feature>
<dbReference type="Pfam" id="PF07859">
    <property type="entry name" value="Abhydrolase_3"/>
    <property type="match status" value="1"/>
</dbReference>
<evidence type="ECO:0000259" key="3">
    <source>
        <dbReference type="Pfam" id="PF07859"/>
    </source>
</evidence>
<proteinExistence type="predicted"/>
<dbReference type="InterPro" id="IPR050300">
    <property type="entry name" value="GDXG_lipolytic_enzyme"/>
</dbReference>
<evidence type="ECO:0000313" key="4">
    <source>
        <dbReference type="EMBL" id="ORB07211.1"/>
    </source>
</evidence>
<dbReference type="GO" id="GO:0016787">
    <property type="term" value="F:hydrolase activity"/>
    <property type="evidence" value="ECO:0007669"/>
    <property type="project" value="UniProtKB-KW"/>
</dbReference>
<dbReference type="Proteomes" id="UP000192739">
    <property type="component" value="Unassembled WGS sequence"/>
</dbReference>
<keyword evidence="1" id="KW-0378">Hydrolase</keyword>
<evidence type="ECO:0000256" key="1">
    <source>
        <dbReference type="ARBA" id="ARBA00022801"/>
    </source>
</evidence>
<evidence type="ECO:0000313" key="5">
    <source>
        <dbReference type="Proteomes" id="UP000192739"/>
    </source>
</evidence>
<dbReference type="OrthoDB" id="9803828at2"/>
<dbReference type="InterPro" id="IPR029058">
    <property type="entry name" value="AB_hydrolase_fold"/>
</dbReference>
<organism evidence="4 5">
    <name type="scientific">Mycobacterium intermedium</name>
    <dbReference type="NCBI Taxonomy" id="28445"/>
    <lineage>
        <taxon>Bacteria</taxon>
        <taxon>Bacillati</taxon>
        <taxon>Actinomycetota</taxon>
        <taxon>Actinomycetes</taxon>
        <taxon>Mycobacteriales</taxon>
        <taxon>Mycobacteriaceae</taxon>
        <taxon>Mycobacterium</taxon>
        <taxon>Mycobacterium simiae complex</taxon>
    </lineage>
</organism>
<dbReference type="RefSeq" id="WP_079219953.1">
    <property type="nucleotide sequence ID" value="NZ_CBCRZH010000044.1"/>
</dbReference>
<dbReference type="InterPro" id="IPR038332">
    <property type="entry name" value="PPE_sf"/>
</dbReference>
<reference evidence="4 5" key="1">
    <citation type="submission" date="2017-02" db="EMBL/GenBank/DDBJ databases">
        <title>The new phylogeny of genus Mycobacterium.</title>
        <authorList>
            <person name="Tortoli E."/>
            <person name="Trovato A."/>
            <person name="Cirillo D.M."/>
        </authorList>
    </citation>
    <scope>NUCLEOTIDE SEQUENCE [LARGE SCALE GENOMIC DNA]</scope>
    <source>
        <strain evidence="4 5">DSM 44049</strain>
    </source>
</reference>
<keyword evidence="5" id="KW-1185">Reference proteome</keyword>
<dbReference type="SUPFAM" id="SSF53474">
    <property type="entry name" value="alpha/beta-Hydrolases"/>
    <property type="match status" value="1"/>
</dbReference>
<dbReference type="PANTHER" id="PTHR48081:SF8">
    <property type="entry name" value="ALPHA_BETA HYDROLASE FOLD-3 DOMAIN-CONTAINING PROTEIN-RELATED"/>
    <property type="match status" value="1"/>
</dbReference>
<dbReference type="Pfam" id="PF00934">
    <property type="entry name" value="PE"/>
    <property type="match status" value="1"/>
</dbReference>